<dbReference type="GO" id="GO:0006751">
    <property type="term" value="P:glutathione catabolic process"/>
    <property type="evidence" value="ECO:0007669"/>
    <property type="project" value="InterPro"/>
</dbReference>
<accession>A0A4P9YFV9</accession>
<gene>
    <name evidence="3" type="ORF">ROZALSC1DRAFT_16619</name>
</gene>
<feature type="binding site" evidence="1">
    <location>
        <position position="74"/>
    </location>
    <ligand>
        <name>L-glutamate</name>
        <dbReference type="ChEBI" id="CHEBI:29985"/>
    </ligand>
</feature>
<dbReference type="Proteomes" id="UP000281549">
    <property type="component" value="Unassembled WGS sequence"/>
</dbReference>
<reference evidence="4" key="1">
    <citation type="journal article" date="2018" name="Nat. Microbiol.">
        <title>Leveraging single-cell genomics to expand the fungal tree of life.</title>
        <authorList>
            <person name="Ahrendt S.R."/>
            <person name="Quandt C.A."/>
            <person name="Ciobanu D."/>
            <person name="Clum A."/>
            <person name="Salamov A."/>
            <person name="Andreopoulos B."/>
            <person name="Cheng J.F."/>
            <person name="Woyke T."/>
            <person name="Pelin A."/>
            <person name="Henrissat B."/>
            <person name="Reynolds N.K."/>
            <person name="Benny G.L."/>
            <person name="Smith M.E."/>
            <person name="James T.Y."/>
            <person name="Grigoriev I.V."/>
        </authorList>
    </citation>
    <scope>NUCLEOTIDE SEQUENCE [LARGE SCALE GENOMIC DNA]</scope>
    <source>
        <strain evidence="4">CSF55</strain>
    </source>
</reference>
<dbReference type="AlphaFoldDB" id="A0A4P9YFV9"/>
<dbReference type="SUPFAM" id="SSF56235">
    <property type="entry name" value="N-terminal nucleophile aminohydrolases (Ntn hydrolases)"/>
    <property type="match status" value="1"/>
</dbReference>
<dbReference type="GO" id="GO:0036374">
    <property type="term" value="F:glutathione hydrolase activity"/>
    <property type="evidence" value="ECO:0007669"/>
    <property type="project" value="InterPro"/>
</dbReference>
<dbReference type="InterPro" id="IPR000101">
    <property type="entry name" value="GGT_peptidase"/>
</dbReference>
<feature type="transmembrane region" description="Helical" evidence="2">
    <location>
        <begin position="66"/>
        <end position="86"/>
    </location>
</feature>
<dbReference type="GO" id="GO:0005886">
    <property type="term" value="C:plasma membrane"/>
    <property type="evidence" value="ECO:0007669"/>
    <property type="project" value="TreeGrafter"/>
</dbReference>
<evidence type="ECO:0000256" key="2">
    <source>
        <dbReference type="SAM" id="Phobius"/>
    </source>
</evidence>
<feature type="binding site" evidence="1">
    <location>
        <begin position="52"/>
        <end position="53"/>
    </location>
    <ligand>
        <name>L-glutamate</name>
        <dbReference type="ChEBI" id="CHEBI:29985"/>
    </ligand>
</feature>
<dbReference type="PRINTS" id="PR01210">
    <property type="entry name" value="GGTRANSPTASE"/>
</dbReference>
<sequence>INHIFGSKLIDPQTGIMLNNEMDDFSQPGRSNAFGFIPNPNNYIEPLKRPQSSMAPIIIEREGQPWIVTGGSGGSYIISAVIQVLLNIMTRRMLPQQAIEEPRLHHQLIPNIVKFKSILKSYMPNLCTNLLF</sequence>
<dbReference type="PANTHER" id="PTHR11686">
    <property type="entry name" value="GAMMA GLUTAMYL TRANSPEPTIDASE"/>
    <property type="match status" value="1"/>
</dbReference>
<dbReference type="Gene3D" id="3.60.20.40">
    <property type="match status" value="1"/>
</dbReference>
<dbReference type="Pfam" id="PF01019">
    <property type="entry name" value="G_glu_transpept"/>
    <property type="match status" value="1"/>
</dbReference>
<dbReference type="InterPro" id="IPR043137">
    <property type="entry name" value="GGT_ssub_C"/>
</dbReference>
<keyword evidence="2" id="KW-1133">Transmembrane helix</keyword>
<feature type="non-terminal residue" evidence="3">
    <location>
        <position position="1"/>
    </location>
</feature>
<keyword evidence="2" id="KW-0812">Transmembrane</keyword>
<protein>
    <submittedName>
        <fullName evidence="3">Gamma-glutamyltranspeptidase</fullName>
    </submittedName>
</protein>
<name>A0A4P9YFV9_ROZAC</name>
<evidence type="ECO:0000313" key="4">
    <source>
        <dbReference type="Proteomes" id="UP000281549"/>
    </source>
</evidence>
<dbReference type="PANTHER" id="PTHR11686:SF9">
    <property type="entry name" value="RE13973P"/>
    <property type="match status" value="1"/>
</dbReference>
<keyword evidence="2" id="KW-0472">Membrane</keyword>
<dbReference type="InterPro" id="IPR029055">
    <property type="entry name" value="Ntn_hydrolases_N"/>
</dbReference>
<evidence type="ECO:0000313" key="3">
    <source>
        <dbReference type="EMBL" id="RKP17190.1"/>
    </source>
</evidence>
<dbReference type="EMBL" id="ML005974">
    <property type="protein sequence ID" value="RKP17190.1"/>
    <property type="molecule type" value="Genomic_DNA"/>
</dbReference>
<feature type="binding site" evidence="1">
    <location>
        <position position="24"/>
    </location>
    <ligand>
        <name>L-glutamate</name>
        <dbReference type="ChEBI" id="CHEBI:29985"/>
    </ligand>
</feature>
<proteinExistence type="predicted"/>
<organism evidence="3 4">
    <name type="scientific">Rozella allomycis (strain CSF55)</name>
    <dbReference type="NCBI Taxonomy" id="988480"/>
    <lineage>
        <taxon>Eukaryota</taxon>
        <taxon>Fungi</taxon>
        <taxon>Fungi incertae sedis</taxon>
        <taxon>Cryptomycota</taxon>
        <taxon>Cryptomycota incertae sedis</taxon>
        <taxon>Rozella</taxon>
    </lineage>
</organism>
<evidence type="ECO:0000256" key="1">
    <source>
        <dbReference type="PIRSR" id="PIRSR600101-2"/>
    </source>
</evidence>